<dbReference type="PANTHER" id="PTHR43031">
    <property type="entry name" value="FAD-DEPENDENT OXIDOREDUCTASE"/>
    <property type="match status" value="1"/>
</dbReference>
<proteinExistence type="predicted"/>
<dbReference type="SMART" id="SM00450">
    <property type="entry name" value="RHOD"/>
    <property type="match status" value="1"/>
</dbReference>
<dbReference type="PROSITE" id="PS50206">
    <property type="entry name" value="RHODANESE_3"/>
    <property type="match status" value="1"/>
</dbReference>
<accession>A0A4Y4D265</accession>
<dbReference type="EMBL" id="BJNV01000079">
    <property type="protein sequence ID" value="GEC97357.1"/>
    <property type="molecule type" value="Genomic_DNA"/>
</dbReference>
<dbReference type="Pfam" id="PF00581">
    <property type="entry name" value="Rhodanese"/>
    <property type="match status" value="1"/>
</dbReference>
<protein>
    <submittedName>
        <fullName evidence="2">Rhodanese-like domain-containing protein</fullName>
    </submittedName>
</protein>
<name>A0A4Y4D265_ZOORA</name>
<dbReference type="OrthoDB" id="9811849at2"/>
<dbReference type="RefSeq" id="WP_141354579.1">
    <property type="nucleotide sequence ID" value="NZ_BJNV01000079.1"/>
</dbReference>
<dbReference type="InterPro" id="IPR036873">
    <property type="entry name" value="Rhodanese-like_dom_sf"/>
</dbReference>
<evidence type="ECO:0000259" key="1">
    <source>
        <dbReference type="PROSITE" id="PS50206"/>
    </source>
</evidence>
<evidence type="ECO:0000313" key="3">
    <source>
        <dbReference type="Proteomes" id="UP000318422"/>
    </source>
</evidence>
<dbReference type="SUPFAM" id="SSF52821">
    <property type="entry name" value="Rhodanese/Cell cycle control phosphatase"/>
    <property type="match status" value="1"/>
</dbReference>
<sequence length="107" mass="11836">MKQITPQQLADWLQDTARPAPVLLDVREPSEFSYCAIPGSLPMPMASVPARMQELDPDAEIVVICHHGGRSMQVAMFLERQGFSKLINLAGGVAQWAQQVDPSMPQY</sequence>
<dbReference type="Proteomes" id="UP000318422">
    <property type="component" value="Unassembled WGS sequence"/>
</dbReference>
<dbReference type="PANTHER" id="PTHR43031:SF17">
    <property type="entry name" value="SULFURTRANSFERASE YTWF-RELATED"/>
    <property type="match status" value="1"/>
</dbReference>
<evidence type="ECO:0000313" key="2">
    <source>
        <dbReference type="EMBL" id="GEC97357.1"/>
    </source>
</evidence>
<organism evidence="2 3">
    <name type="scientific">Zoogloea ramigera</name>
    <dbReference type="NCBI Taxonomy" id="350"/>
    <lineage>
        <taxon>Bacteria</taxon>
        <taxon>Pseudomonadati</taxon>
        <taxon>Pseudomonadota</taxon>
        <taxon>Betaproteobacteria</taxon>
        <taxon>Rhodocyclales</taxon>
        <taxon>Zoogloeaceae</taxon>
        <taxon>Zoogloea</taxon>
    </lineage>
</organism>
<feature type="domain" description="Rhodanese" evidence="1">
    <location>
        <begin position="17"/>
        <end position="105"/>
    </location>
</feature>
<dbReference type="InterPro" id="IPR050229">
    <property type="entry name" value="GlpE_sulfurtransferase"/>
</dbReference>
<dbReference type="InterPro" id="IPR001763">
    <property type="entry name" value="Rhodanese-like_dom"/>
</dbReference>
<dbReference type="AlphaFoldDB" id="A0A4Y4D265"/>
<comment type="caution">
    <text evidence="2">The sequence shown here is derived from an EMBL/GenBank/DDBJ whole genome shotgun (WGS) entry which is preliminary data.</text>
</comment>
<gene>
    <name evidence="2" type="ORF">ZRA01_34300</name>
</gene>
<reference evidence="2 3" key="1">
    <citation type="submission" date="2019-06" db="EMBL/GenBank/DDBJ databases">
        <title>Whole genome shotgun sequence of Zoogloea ramigera NBRC 15342.</title>
        <authorList>
            <person name="Hosoyama A."/>
            <person name="Uohara A."/>
            <person name="Ohji S."/>
            <person name="Ichikawa N."/>
        </authorList>
    </citation>
    <scope>NUCLEOTIDE SEQUENCE [LARGE SCALE GENOMIC DNA]</scope>
    <source>
        <strain evidence="2 3">NBRC 15342</strain>
    </source>
</reference>
<dbReference type="Gene3D" id="3.40.250.10">
    <property type="entry name" value="Rhodanese-like domain"/>
    <property type="match status" value="1"/>
</dbReference>
<keyword evidence="3" id="KW-1185">Reference proteome</keyword>